<evidence type="ECO:0000313" key="4">
    <source>
        <dbReference type="Proteomes" id="UP000199119"/>
    </source>
</evidence>
<feature type="compositionally biased region" description="Gly residues" evidence="1">
    <location>
        <begin position="39"/>
        <end position="48"/>
    </location>
</feature>
<dbReference type="STRING" id="1177982.SAMN04489711_107147"/>
<keyword evidence="2" id="KW-0732">Signal</keyword>
<gene>
    <name evidence="3" type="ORF">SAMN04489711_107147</name>
</gene>
<feature type="region of interest" description="Disordered" evidence="1">
    <location>
        <begin position="39"/>
        <end position="64"/>
    </location>
</feature>
<name>A0A1I2EJE6_9BURK</name>
<dbReference type="AlphaFoldDB" id="A0A1I2EJE6"/>
<organism evidence="3 4">
    <name type="scientific">Paracidovorax wautersii</name>
    <dbReference type="NCBI Taxonomy" id="1177982"/>
    <lineage>
        <taxon>Bacteria</taxon>
        <taxon>Pseudomonadati</taxon>
        <taxon>Pseudomonadota</taxon>
        <taxon>Betaproteobacteria</taxon>
        <taxon>Burkholderiales</taxon>
        <taxon>Comamonadaceae</taxon>
        <taxon>Paracidovorax</taxon>
    </lineage>
</organism>
<evidence type="ECO:0000313" key="3">
    <source>
        <dbReference type="EMBL" id="SFE92598.1"/>
    </source>
</evidence>
<evidence type="ECO:0000256" key="2">
    <source>
        <dbReference type="SAM" id="SignalP"/>
    </source>
</evidence>
<reference evidence="4" key="1">
    <citation type="submission" date="2016-10" db="EMBL/GenBank/DDBJ databases">
        <authorList>
            <person name="Varghese N."/>
            <person name="Submissions S."/>
        </authorList>
    </citation>
    <scope>NUCLEOTIDE SEQUENCE [LARGE SCALE GENOMIC DNA]</scope>
    <source>
        <strain evidence="4">DSM 27981</strain>
    </source>
</reference>
<feature type="signal peptide" evidence="2">
    <location>
        <begin position="1"/>
        <end position="27"/>
    </location>
</feature>
<dbReference type="RefSeq" id="WP_217648946.1">
    <property type="nucleotide sequence ID" value="NZ_FONX01000007.1"/>
</dbReference>
<dbReference type="Proteomes" id="UP000199119">
    <property type="component" value="Unassembled WGS sequence"/>
</dbReference>
<dbReference type="EMBL" id="FONX01000007">
    <property type="protein sequence ID" value="SFE92598.1"/>
    <property type="molecule type" value="Genomic_DNA"/>
</dbReference>
<feature type="chain" id="PRO_5011560683" evidence="2">
    <location>
        <begin position="28"/>
        <end position="64"/>
    </location>
</feature>
<protein>
    <submittedName>
        <fullName evidence="3">Uncharacterized protein</fullName>
    </submittedName>
</protein>
<sequence length="64" mass="6121">MTPSTDSLARPRWMRLVLGLMAGSALACALAGCGGGGSAGNGGGGNPGSGNPPAAEQPRLRCAP</sequence>
<keyword evidence="4" id="KW-1185">Reference proteome</keyword>
<evidence type="ECO:0000256" key="1">
    <source>
        <dbReference type="SAM" id="MobiDB-lite"/>
    </source>
</evidence>
<accession>A0A1I2EJE6</accession>
<proteinExistence type="predicted"/>